<dbReference type="EMBL" id="JARMAB010000033">
    <property type="protein sequence ID" value="MED1205461.1"/>
    <property type="molecule type" value="Genomic_DNA"/>
</dbReference>
<feature type="transmembrane region" description="Helical" evidence="1">
    <location>
        <begin position="48"/>
        <end position="70"/>
    </location>
</feature>
<reference evidence="2 3" key="1">
    <citation type="submission" date="2023-03" db="EMBL/GenBank/DDBJ databases">
        <title>Bacillus Genome Sequencing.</title>
        <authorList>
            <person name="Dunlap C."/>
        </authorList>
    </citation>
    <scope>NUCLEOTIDE SEQUENCE [LARGE SCALE GENOMIC DNA]</scope>
    <source>
        <strain evidence="2 3">B-23453</strain>
    </source>
</reference>
<dbReference type="Proteomes" id="UP001341444">
    <property type="component" value="Unassembled WGS sequence"/>
</dbReference>
<organism evidence="2 3">
    <name type="scientific">Heyndrickxia acidicola</name>
    <dbReference type="NCBI Taxonomy" id="209389"/>
    <lineage>
        <taxon>Bacteria</taxon>
        <taxon>Bacillati</taxon>
        <taxon>Bacillota</taxon>
        <taxon>Bacilli</taxon>
        <taxon>Bacillales</taxon>
        <taxon>Bacillaceae</taxon>
        <taxon>Heyndrickxia</taxon>
    </lineage>
</organism>
<keyword evidence="1" id="KW-1133">Transmembrane helix</keyword>
<name>A0ABU6MNA9_9BACI</name>
<protein>
    <submittedName>
        <fullName evidence="2">Uncharacterized protein</fullName>
    </submittedName>
</protein>
<proteinExistence type="predicted"/>
<sequence>MSNDKTTVTHFSTFTFFKTVEGTHTCPDYRLYMLHRGHSKFWSGKCPLMAIVALNVITLFFGICQVVSAYK</sequence>
<keyword evidence="1" id="KW-0472">Membrane</keyword>
<accession>A0ABU6MNA9</accession>
<dbReference type="RefSeq" id="WP_157090685.1">
    <property type="nucleotide sequence ID" value="NZ_JARMAB010000033.1"/>
</dbReference>
<evidence type="ECO:0000313" key="3">
    <source>
        <dbReference type="Proteomes" id="UP001341444"/>
    </source>
</evidence>
<evidence type="ECO:0000313" key="2">
    <source>
        <dbReference type="EMBL" id="MED1205461.1"/>
    </source>
</evidence>
<keyword evidence="3" id="KW-1185">Reference proteome</keyword>
<keyword evidence="1" id="KW-0812">Transmembrane</keyword>
<comment type="caution">
    <text evidence="2">The sequence shown here is derived from an EMBL/GenBank/DDBJ whole genome shotgun (WGS) entry which is preliminary data.</text>
</comment>
<evidence type="ECO:0000256" key="1">
    <source>
        <dbReference type="SAM" id="Phobius"/>
    </source>
</evidence>
<gene>
    <name evidence="2" type="ORF">P4T90_20655</name>
</gene>